<proteinExistence type="predicted"/>
<dbReference type="InterPro" id="IPR052019">
    <property type="entry name" value="F420H2_bilvrd_red/Heme_oxyg"/>
</dbReference>
<sequence>MTTQPAQARNLDGYGAPLIPWEKVRDRLGQGVSQAPGTGGPNRHTCWLATVRPDGRPHVMPLGALWMDERFYFTAGPGTRKAKNLARDPHCVITVATDPFDLVVEGKAVKVTDEATLQRVCGAYNSEGWPAIVRDGALHADYSAPSAGPPPWYVYEVRPATAYVLGAEDPYGATRWTF</sequence>
<evidence type="ECO:0000313" key="3">
    <source>
        <dbReference type="EMBL" id="TDE07481.1"/>
    </source>
</evidence>
<feature type="domain" description="Pyridoxamine 5'-phosphate oxidase N-terminal" evidence="2">
    <location>
        <begin position="43"/>
        <end position="126"/>
    </location>
</feature>
<dbReference type="InterPro" id="IPR012349">
    <property type="entry name" value="Split_barrel_FMN-bd"/>
</dbReference>
<protein>
    <submittedName>
        <fullName evidence="3">Pyridoxamine 5'-phosphate oxidase family protein</fullName>
    </submittedName>
</protein>
<dbReference type="InterPro" id="IPR011576">
    <property type="entry name" value="Pyridox_Oxase_N"/>
</dbReference>
<evidence type="ECO:0000313" key="4">
    <source>
        <dbReference type="Proteomes" id="UP000294739"/>
    </source>
</evidence>
<reference evidence="3 4" key="1">
    <citation type="submission" date="2019-03" db="EMBL/GenBank/DDBJ databases">
        <title>Draft genome sequences of novel Actinobacteria.</title>
        <authorList>
            <person name="Sahin N."/>
            <person name="Ay H."/>
            <person name="Saygin H."/>
        </authorList>
    </citation>
    <scope>NUCLEOTIDE SEQUENCE [LARGE SCALE GENOMIC DNA]</scope>
    <source>
        <strain evidence="3 4">5K138</strain>
    </source>
</reference>
<evidence type="ECO:0000259" key="2">
    <source>
        <dbReference type="Pfam" id="PF01243"/>
    </source>
</evidence>
<gene>
    <name evidence="3" type="ORF">E1269_19805</name>
</gene>
<dbReference type="EMBL" id="SMKZ01000030">
    <property type="protein sequence ID" value="TDE07481.1"/>
    <property type="molecule type" value="Genomic_DNA"/>
</dbReference>
<dbReference type="Pfam" id="PF01243">
    <property type="entry name" value="PNPOx_N"/>
    <property type="match status" value="1"/>
</dbReference>
<accession>A0A4R5D715</accession>
<dbReference type="OrthoDB" id="157302at2"/>
<dbReference type="Gene3D" id="2.30.110.10">
    <property type="entry name" value="Electron Transport, Fmn-binding Protein, Chain A"/>
    <property type="match status" value="1"/>
</dbReference>
<evidence type="ECO:0000256" key="1">
    <source>
        <dbReference type="ARBA" id="ARBA00023002"/>
    </source>
</evidence>
<comment type="caution">
    <text evidence="3">The sequence shown here is derived from an EMBL/GenBank/DDBJ whole genome shotgun (WGS) entry which is preliminary data.</text>
</comment>
<dbReference type="PANTHER" id="PTHR35176">
    <property type="entry name" value="HEME OXYGENASE HI_0854-RELATED"/>
    <property type="match status" value="1"/>
</dbReference>
<keyword evidence="1" id="KW-0560">Oxidoreductase</keyword>
<dbReference type="GO" id="GO:0005829">
    <property type="term" value="C:cytosol"/>
    <property type="evidence" value="ECO:0007669"/>
    <property type="project" value="TreeGrafter"/>
</dbReference>
<name>A0A4R5D715_9ACTN</name>
<dbReference type="AlphaFoldDB" id="A0A4R5D715"/>
<dbReference type="Proteomes" id="UP000294739">
    <property type="component" value="Unassembled WGS sequence"/>
</dbReference>
<dbReference type="RefSeq" id="WP_131897702.1">
    <property type="nucleotide sequence ID" value="NZ_SMKZ01000030.1"/>
</dbReference>
<dbReference type="InParanoid" id="A0A4R5D715"/>
<dbReference type="GO" id="GO:0016627">
    <property type="term" value="F:oxidoreductase activity, acting on the CH-CH group of donors"/>
    <property type="evidence" value="ECO:0007669"/>
    <property type="project" value="TreeGrafter"/>
</dbReference>
<dbReference type="GO" id="GO:0070967">
    <property type="term" value="F:coenzyme F420 binding"/>
    <property type="evidence" value="ECO:0007669"/>
    <property type="project" value="TreeGrafter"/>
</dbReference>
<dbReference type="SUPFAM" id="SSF50475">
    <property type="entry name" value="FMN-binding split barrel"/>
    <property type="match status" value="1"/>
</dbReference>
<organism evidence="3 4">
    <name type="scientific">Jiangella asiatica</name>
    <dbReference type="NCBI Taxonomy" id="2530372"/>
    <lineage>
        <taxon>Bacteria</taxon>
        <taxon>Bacillati</taxon>
        <taxon>Actinomycetota</taxon>
        <taxon>Actinomycetes</taxon>
        <taxon>Jiangellales</taxon>
        <taxon>Jiangellaceae</taxon>
        <taxon>Jiangella</taxon>
    </lineage>
</organism>
<keyword evidence="4" id="KW-1185">Reference proteome</keyword>
<dbReference type="PANTHER" id="PTHR35176:SF4">
    <property type="entry name" value="PYRIDOXAMINE 5'-PHOSPHATE OXIDASE-RELATED FMN-BINDING"/>
    <property type="match status" value="1"/>
</dbReference>